<keyword evidence="4" id="KW-1185">Reference proteome</keyword>
<dbReference type="Proteomes" id="UP000093199">
    <property type="component" value="Unassembled WGS sequence"/>
</dbReference>
<dbReference type="OrthoDB" id="2382185at2"/>
<keyword evidence="1" id="KW-0472">Membrane</keyword>
<dbReference type="AlphaFoldDB" id="A0A1C0YL99"/>
<name>A0A1C0YL99_9BACL</name>
<organism evidence="3 4">
    <name type="scientific">Caryophanon tenue</name>
    <dbReference type="NCBI Taxonomy" id="33978"/>
    <lineage>
        <taxon>Bacteria</taxon>
        <taxon>Bacillati</taxon>
        <taxon>Bacillota</taxon>
        <taxon>Bacilli</taxon>
        <taxon>Bacillales</taxon>
        <taxon>Caryophanaceae</taxon>
        <taxon>Caryophanon</taxon>
    </lineage>
</organism>
<feature type="domain" description="Regulatory protein YycH" evidence="2">
    <location>
        <begin position="5"/>
        <end position="414"/>
    </location>
</feature>
<dbReference type="RefSeq" id="WP_066542724.1">
    <property type="nucleotide sequence ID" value="NZ_MASJ01000002.1"/>
</dbReference>
<feature type="transmembrane region" description="Helical" evidence="1">
    <location>
        <begin position="12"/>
        <end position="29"/>
    </location>
</feature>
<accession>A0A1C0YL99</accession>
<keyword evidence="1" id="KW-1133">Transmembrane helix</keyword>
<dbReference type="InterPro" id="IPR042274">
    <property type="entry name" value="YycH/YycI_2"/>
</dbReference>
<gene>
    <name evidence="3" type="ORF">A6M13_08085</name>
</gene>
<evidence type="ECO:0000256" key="1">
    <source>
        <dbReference type="SAM" id="Phobius"/>
    </source>
</evidence>
<dbReference type="Gene3D" id="3.30.310.160">
    <property type="entry name" value="YycH protein, domain 2"/>
    <property type="match status" value="1"/>
</dbReference>
<evidence type="ECO:0000313" key="3">
    <source>
        <dbReference type="EMBL" id="OCS87921.1"/>
    </source>
</evidence>
<reference evidence="3 4" key="1">
    <citation type="submission" date="2016-07" db="EMBL/GenBank/DDBJ databases">
        <title>Caryophanon tenue genome sequencing.</title>
        <authorList>
            <person name="Verma A."/>
            <person name="Pal Y."/>
            <person name="Krishnamurthi S."/>
        </authorList>
    </citation>
    <scope>NUCLEOTIDE SEQUENCE [LARGE SCALE GENOMIC DNA]</scope>
    <source>
        <strain evidence="3 4">DSM 14152</strain>
    </source>
</reference>
<dbReference type="CDD" id="cd15787">
    <property type="entry name" value="YycH_N"/>
    <property type="match status" value="1"/>
</dbReference>
<evidence type="ECO:0000259" key="2">
    <source>
        <dbReference type="Pfam" id="PF07435"/>
    </source>
</evidence>
<dbReference type="EMBL" id="MASJ01000002">
    <property type="protein sequence ID" value="OCS87921.1"/>
    <property type="molecule type" value="Genomic_DNA"/>
</dbReference>
<dbReference type="STRING" id="33978.A6M13_08085"/>
<comment type="caution">
    <text evidence="3">The sequence shown here is derived from an EMBL/GenBank/DDBJ whole genome shotgun (WGS) entry which is preliminary data.</text>
</comment>
<proteinExistence type="predicted"/>
<protein>
    <recommendedName>
        <fullName evidence="2">Regulatory protein YycH domain-containing protein</fullName>
    </recommendedName>
</protein>
<evidence type="ECO:0000313" key="4">
    <source>
        <dbReference type="Proteomes" id="UP000093199"/>
    </source>
</evidence>
<sequence length="436" mass="50141">MRYIEQVKTGVLLFLVALSLLLTFMIWTYKPDYGVIEEKEVEEIIIDEPTSLSKVLRPYKLVFRGESGWRGTVSTSNVDNVLNVMHDWTLTDLTLITNTFDAQQFNDLVRTPDHMTMIFAEEVPIALFREFFQLDVERTPNMSFDRFVVYWDAETKAAQAYFVNLQNAVLYEAQIMMPAPNDDEMMLHDVINASTDYTEITRDNATSLYVVKDAVETVQYTYHTGEASVDKFVRSLFSDYSSVNKQTNSAASEQYISASEKMDVNPIRRQFKYVNPRGRAEQLTPDELIYQTFRFINSTGSFTGDFRYVYGDLGRNLTQYQLFVQGFPVYSEDSSTFISLTWRGGRPYEYDRPYYTLDIADMQAEALMSGTAAISTLSLQNPELLQTIDDLVVGYTLKHTENSRIFVLEPSWFAIQGMKYIRIDPNMIGGTFNGLE</sequence>
<keyword evidence="1" id="KW-0812">Transmembrane</keyword>
<dbReference type="InterPro" id="IPR009996">
    <property type="entry name" value="YycH"/>
</dbReference>
<dbReference type="Pfam" id="PF07435">
    <property type="entry name" value="YycH"/>
    <property type="match status" value="1"/>
</dbReference>